<dbReference type="EMBL" id="CP025408">
    <property type="protein sequence ID" value="AUH33609.1"/>
    <property type="molecule type" value="Genomic_DNA"/>
</dbReference>
<dbReference type="KEGG" id="paro:CUV01_09615"/>
<proteinExistence type="predicted"/>
<dbReference type="PANTHER" id="PTHR22916:SF3">
    <property type="entry name" value="UDP-GLCNAC:BETAGAL BETA-1,3-N-ACETYLGLUCOSAMINYLTRANSFERASE-LIKE PROTEIN 1"/>
    <property type="match status" value="1"/>
</dbReference>
<dbReference type="AlphaFoldDB" id="A0A2K9EH00"/>
<feature type="domain" description="Glycosyltransferase 2-like" evidence="1">
    <location>
        <begin position="11"/>
        <end position="142"/>
    </location>
</feature>
<dbReference type="InterPro" id="IPR029044">
    <property type="entry name" value="Nucleotide-diphossugar_trans"/>
</dbReference>
<dbReference type="Pfam" id="PF00535">
    <property type="entry name" value="Glycos_transf_2"/>
    <property type="match status" value="1"/>
</dbReference>
<organism evidence="2 3">
    <name type="scientific">Paracoccus tegillarcae</name>
    <dbReference type="NCBI Taxonomy" id="1529068"/>
    <lineage>
        <taxon>Bacteria</taxon>
        <taxon>Pseudomonadati</taxon>
        <taxon>Pseudomonadota</taxon>
        <taxon>Alphaproteobacteria</taxon>
        <taxon>Rhodobacterales</taxon>
        <taxon>Paracoccaceae</taxon>
        <taxon>Paracoccus</taxon>
    </lineage>
</organism>
<evidence type="ECO:0000313" key="2">
    <source>
        <dbReference type="EMBL" id="AUH33609.1"/>
    </source>
</evidence>
<dbReference type="RefSeq" id="WP_101460278.1">
    <property type="nucleotide sequence ID" value="NZ_CP025408.1"/>
</dbReference>
<evidence type="ECO:0000313" key="3">
    <source>
        <dbReference type="Proteomes" id="UP000233742"/>
    </source>
</evidence>
<name>A0A2K9EH00_9RHOB</name>
<protein>
    <submittedName>
        <fullName evidence="2">Glycosyl transferase family 2</fullName>
    </submittedName>
</protein>
<sequence length="315" mass="34462">MAMPDHPPVTILLASFNGGKHLAAQLDSIVAQDLTDWRLIISDDGSVDDSRVICSAFRDRMGSDRVRLIDGPGRGATQNFLHLIGAAPAGAAIAFSDQDDVWLPHKMSRAMSHLSGQVSPTLYCARTLICDAELENRKPSRLFARPHGWRNALVQACTPGNTSVLNPQAATLLKQGLTEALARDLPAHDWWSYQLVTGAGGTILFDAEPGLLYRQHDHNVMGRNDTPRGRLRRMTMLMQGEYGGWLATHADALAALSHLLTSENRAILQRFAAMLQDSGPAALRKLHRLGLYRQTRDGDLALKAAALTGRLRRPS</sequence>
<dbReference type="OrthoDB" id="9802649at2"/>
<dbReference type="Gene3D" id="3.90.550.10">
    <property type="entry name" value="Spore Coat Polysaccharide Biosynthesis Protein SpsA, Chain A"/>
    <property type="match status" value="1"/>
</dbReference>
<dbReference type="PANTHER" id="PTHR22916">
    <property type="entry name" value="GLYCOSYLTRANSFERASE"/>
    <property type="match status" value="1"/>
</dbReference>
<dbReference type="SUPFAM" id="SSF53448">
    <property type="entry name" value="Nucleotide-diphospho-sugar transferases"/>
    <property type="match status" value="1"/>
</dbReference>
<evidence type="ECO:0000259" key="1">
    <source>
        <dbReference type="Pfam" id="PF00535"/>
    </source>
</evidence>
<gene>
    <name evidence="2" type="ORF">CUV01_09615</name>
</gene>
<keyword evidence="2" id="KW-0808">Transferase</keyword>
<dbReference type="Proteomes" id="UP000233742">
    <property type="component" value="Chromosome"/>
</dbReference>
<dbReference type="GO" id="GO:0016758">
    <property type="term" value="F:hexosyltransferase activity"/>
    <property type="evidence" value="ECO:0007669"/>
    <property type="project" value="UniProtKB-ARBA"/>
</dbReference>
<dbReference type="InterPro" id="IPR001173">
    <property type="entry name" value="Glyco_trans_2-like"/>
</dbReference>
<reference evidence="2 3" key="1">
    <citation type="submission" date="2017-12" db="EMBL/GenBank/DDBJ databases">
        <authorList>
            <person name="Hurst M.R.H."/>
        </authorList>
    </citation>
    <scope>NUCLEOTIDE SEQUENCE [LARGE SCALE GENOMIC DNA]</scope>
    <source>
        <strain evidence="2 3">BM15</strain>
    </source>
</reference>
<keyword evidence="3" id="KW-1185">Reference proteome</keyword>
<accession>A0A2K9EH00</accession>